<evidence type="ECO:0000313" key="2">
    <source>
        <dbReference type="Proteomes" id="UP001311799"/>
    </source>
</evidence>
<dbReference type="Proteomes" id="UP001311799">
    <property type="component" value="Unassembled WGS sequence"/>
</dbReference>
<evidence type="ECO:0000313" key="1">
    <source>
        <dbReference type="EMBL" id="KAK6591233.1"/>
    </source>
</evidence>
<gene>
    <name evidence="1" type="ORF">RS030_101666</name>
</gene>
<comment type="caution">
    <text evidence="1">The sequence shown here is derived from an EMBL/GenBank/DDBJ whole genome shotgun (WGS) entry which is preliminary data.</text>
</comment>
<accession>A0AAV9Y2N2</accession>
<reference evidence="1 2" key="1">
    <citation type="submission" date="2023-10" db="EMBL/GenBank/DDBJ databases">
        <title>Comparative genomics analysis reveals potential genetic determinants of host preference in Cryptosporidium xiaoi.</title>
        <authorList>
            <person name="Xiao L."/>
            <person name="Li J."/>
        </authorList>
    </citation>
    <scope>NUCLEOTIDE SEQUENCE [LARGE SCALE GENOMIC DNA]</scope>
    <source>
        <strain evidence="1 2">52996</strain>
    </source>
</reference>
<name>A0AAV9Y2N2_9CRYT</name>
<organism evidence="1 2">
    <name type="scientific">Cryptosporidium xiaoi</name>
    <dbReference type="NCBI Taxonomy" id="659607"/>
    <lineage>
        <taxon>Eukaryota</taxon>
        <taxon>Sar</taxon>
        <taxon>Alveolata</taxon>
        <taxon>Apicomplexa</taxon>
        <taxon>Conoidasida</taxon>
        <taxon>Coccidia</taxon>
        <taxon>Eucoccidiorida</taxon>
        <taxon>Eimeriorina</taxon>
        <taxon>Cryptosporidiidae</taxon>
        <taxon>Cryptosporidium</taxon>
    </lineage>
</organism>
<protein>
    <submittedName>
        <fullName evidence="1">Uncharacterized protein</fullName>
    </submittedName>
</protein>
<dbReference type="AlphaFoldDB" id="A0AAV9Y2N2"/>
<dbReference type="EMBL" id="JAWDEY010000001">
    <property type="protein sequence ID" value="KAK6591233.1"/>
    <property type="molecule type" value="Genomic_DNA"/>
</dbReference>
<keyword evidence="2" id="KW-1185">Reference proteome</keyword>
<sequence length="1084" mass="125753">MVKVVQIPYDGSKVVWRHRAQNITSLLTNTLIPKEKNYSSSHLCYNIYSSRIIDNEIESCLKTCNGVDLGINGPILIQKYDSHGNGIEVLRLVMDKSEFDTKDFKDNNIKYCFERLLTIKNVTENEIKDLKLQASDDYYDNINKGIYVYLISLNELAILKLSLEEVSDGIDKAAVESLDNKSNIKYEIVLRSSVEDIFKSMLGNDEYMINKIKFCSDTNIYGIATSFYDYLEVSILLSNRLIIKFSLNPGNEFKEIYNLNDYYKFEQEVIQCFSYGHNSNSYIIGGKCIYILESETPLDRRLKRVYPSKDEDTKNSCDEDKYNTLKVMVSYAERLMKLQTLKNKNTSYVNVTGLAIHPIYSNILAFIESRNSKVIIIDLNQNSTIPLCEFSIPFTESIGNSTCRFRYVDWVFPRIKSNGDENGLKVESGLVLYCSSYPMIIYSLLTLEYSDSDIDEHFNIRVEFVKELGMSKWDIEQDRMYYYPMNTQLMESSIDYLDNIMDRYSIDDNFLSQYFHGYSGITVLSVNYKAINEFVSSDENIGKEEKAILYSQSTSKHKLVGLSEGRNTNGDIESFIFLALNNCGRVTEITLDLISNCQSESEYEEKEFSNYYYNNISEVYLCKELKDALVDLYANIKSSDDTSNNSYLKMRRAFITYPNSITSASDVINDELEVKSEQLTKRKYYNSKVYSGLELINWLLSSNECEMDEEYSSKLSSQLPMTNGFDYHKEFQTRPKILWSGDSISIDDCKKDDIVHIPSLVTQPFPLCSCRYFEFKDEFENNVNENTMVNTEITFDKEIKKPVFDIIGSKEFDYNYTLEEYLSFVPKGRFNDETNQINGHMSRIDRQIGKFIDNKDDKLALLRNLVNKISNHIFCLPLLPVSREMANNYLEHRHFIGGMMSDHKRKKWKISESCSRMKQPGCLLKHIISVENGINEISKMEKKFSERFVYDSENEDTNTVVCDKVNSRDNMNGNNDLFGSEAEYKDKLPNRGIYIDKKLIKSLIRYWDESCDYFGISEKRNVDGQDNSDVSVEKTSYIDLLNDDLSQWHDYPYISFETVDSNISENEQTRLSLMSYFDTQLSNV</sequence>
<proteinExistence type="predicted"/>